<keyword evidence="2 5" id="KW-0812">Transmembrane</keyword>
<keyword evidence="3 5" id="KW-1133">Transmembrane helix</keyword>
<keyword evidence="7" id="KW-0645">Protease</keyword>
<sequence>MARGPITLTFPPFHGATRRLVLISLGAFFAIAVLGSFSPDLLERLLGFVTLIPATLFHGQVWQLFTYEFVVTGILNTIFWLLTLWFFGSQLEDQFGSRWLTEYYLLTSAAGALFAALLAMTGLFRMSPLVAAAGPRGAILALLVASAYVSGEEMIRFNFIFTLKLKYLVAIYGLYYLAILILGPNRFGALTCLCCGLAGYLYMRYAPRRGFLPNASFNLSERYYAMRNDYYRRKRRNAAKKFEVYMRKQDREVHFDKEGRYVAPDDKDPTDKRWMN</sequence>
<feature type="transmembrane region" description="Helical" evidence="5">
    <location>
        <begin position="187"/>
        <end position="203"/>
    </location>
</feature>
<proteinExistence type="predicted"/>
<dbReference type="OrthoDB" id="114877at2"/>
<reference evidence="7 8" key="1">
    <citation type="submission" date="2016-10" db="EMBL/GenBank/DDBJ databases">
        <authorList>
            <person name="de Groot N.N."/>
        </authorList>
    </citation>
    <scope>NUCLEOTIDE SEQUENCE [LARGE SCALE GENOMIC DNA]</scope>
    <source>
        <strain evidence="7 8">DSM 21001</strain>
    </source>
</reference>
<dbReference type="STRING" id="474950.SAMN05421771_1161"/>
<dbReference type="PANTHER" id="PTHR43066">
    <property type="entry name" value="RHOMBOID-RELATED PROTEIN"/>
    <property type="match status" value="1"/>
</dbReference>
<dbReference type="PANTHER" id="PTHR43066:SF11">
    <property type="entry name" value="PEPTIDASE S54 RHOMBOID DOMAIN-CONTAINING PROTEIN"/>
    <property type="match status" value="1"/>
</dbReference>
<protein>
    <submittedName>
        <fullName evidence="7">Membrane associated serine protease, rhomboid family</fullName>
    </submittedName>
</protein>
<evidence type="ECO:0000256" key="5">
    <source>
        <dbReference type="SAM" id="Phobius"/>
    </source>
</evidence>
<dbReference type="InterPro" id="IPR022764">
    <property type="entry name" value="Peptidase_S54_rhomboid_dom"/>
</dbReference>
<dbReference type="Pfam" id="PF01694">
    <property type="entry name" value="Rhomboid"/>
    <property type="match status" value="1"/>
</dbReference>
<feature type="transmembrane region" description="Helical" evidence="5">
    <location>
        <begin position="69"/>
        <end position="91"/>
    </location>
</feature>
<evidence type="ECO:0000256" key="2">
    <source>
        <dbReference type="ARBA" id="ARBA00022692"/>
    </source>
</evidence>
<evidence type="ECO:0000256" key="4">
    <source>
        <dbReference type="ARBA" id="ARBA00023136"/>
    </source>
</evidence>
<feature type="transmembrane region" description="Helical" evidence="5">
    <location>
        <begin position="103"/>
        <end position="124"/>
    </location>
</feature>
<comment type="subcellular location">
    <subcellularLocation>
        <location evidence="1">Membrane</location>
        <topology evidence="1">Multi-pass membrane protein</topology>
    </subcellularLocation>
</comment>
<keyword evidence="8" id="KW-1185">Reference proteome</keyword>
<dbReference type="AlphaFoldDB" id="A0A1I6LRK1"/>
<evidence type="ECO:0000259" key="6">
    <source>
        <dbReference type="Pfam" id="PF01694"/>
    </source>
</evidence>
<dbReference type="EMBL" id="FOZL01000001">
    <property type="protein sequence ID" value="SFS06058.1"/>
    <property type="molecule type" value="Genomic_DNA"/>
</dbReference>
<organism evidence="7 8">
    <name type="scientific">Granulicella pectinivorans</name>
    <dbReference type="NCBI Taxonomy" id="474950"/>
    <lineage>
        <taxon>Bacteria</taxon>
        <taxon>Pseudomonadati</taxon>
        <taxon>Acidobacteriota</taxon>
        <taxon>Terriglobia</taxon>
        <taxon>Terriglobales</taxon>
        <taxon>Acidobacteriaceae</taxon>
        <taxon>Granulicella</taxon>
    </lineage>
</organism>
<dbReference type="RefSeq" id="WP_089837447.1">
    <property type="nucleotide sequence ID" value="NZ_FOZL01000001.1"/>
</dbReference>
<feature type="transmembrane region" description="Helical" evidence="5">
    <location>
        <begin position="161"/>
        <end position="181"/>
    </location>
</feature>
<feature type="transmembrane region" description="Helical" evidence="5">
    <location>
        <begin position="130"/>
        <end position="149"/>
    </location>
</feature>
<gene>
    <name evidence="7" type="ORF">SAMN05421771_1161</name>
</gene>
<name>A0A1I6LRK1_9BACT</name>
<feature type="transmembrane region" description="Helical" evidence="5">
    <location>
        <begin position="20"/>
        <end position="38"/>
    </location>
</feature>
<keyword evidence="7" id="KW-0378">Hydrolase</keyword>
<dbReference type="GO" id="GO:0006508">
    <property type="term" value="P:proteolysis"/>
    <property type="evidence" value="ECO:0007669"/>
    <property type="project" value="UniProtKB-KW"/>
</dbReference>
<evidence type="ECO:0000313" key="8">
    <source>
        <dbReference type="Proteomes" id="UP000199024"/>
    </source>
</evidence>
<evidence type="ECO:0000256" key="1">
    <source>
        <dbReference type="ARBA" id="ARBA00004141"/>
    </source>
</evidence>
<dbReference type="SUPFAM" id="SSF144091">
    <property type="entry name" value="Rhomboid-like"/>
    <property type="match status" value="1"/>
</dbReference>
<accession>A0A1I6LRK1</accession>
<dbReference type="GO" id="GO:0004252">
    <property type="term" value="F:serine-type endopeptidase activity"/>
    <property type="evidence" value="ECO:0007669"/>
    <property type="project" value="InterPro"/>
</dbReference>
<evidence type="ECO:0000256" key="3">
    <source>
        <dbReference type="ARBA" id="ARBA00022989"/>
    </source>
</evidence>
<dbReference type="InterPro" id="IPR035952">
    <property type="entry name" value="Rhomboid-like_sf"/>
</dbReference>
<dbReference type="Proteomes" id="UP000199024">
    <property type="component" value="Unassembled WGS sequence"/>
</dbReference>
<feature type="domain" description="Peptidase S54 rhomboid" evidence="6">
    <location>
        <begin position="59"/>
        <end position="202"/>
    </location>
</feature>
<dbReference type="GO" id="GO:0016020">
    <property type="term" value="C:membrane"/>
    <property type="evidence" value="ECO:0007669"/>
    <property type="project" value="UniProtKB-SubCell"/>
</dbReference>
<evidence type="ECO:0000313" key="7">
    <source>
        <dbReference type="EMBL" id="SFS06058.1"/>
    </source>
</evidence>
<dbReference type="Gene3D" id="1.20.1540.10">
    <property type="entry name" value="Rhomboid-like"/>
    <property type="match status" value="1"/>
</dbReference>
<keyword evidence="4 5" id="KW-0472">Membrane</keyword>